<dbReference type="GeneID" id="97183090"/>
<evidence type="ECO:0000259" key="2">
    <source>
        <dbReference type="Pfam" id="PF22725"/>
    </source>
</evidence>
<evidence type="ECO:0000313" key="4">
    <source>
        <dbReference type="Proteomes" id="UP000251241"/>
    </source>
</evidence>
<keyword evidence="3" id="KW-0560">Oxidoreductase</keyword>
<gene>
    <name evidence="3" type="primary">ydgJ</name>
    <name evidence="3" type="ORF">NCTC11343_03206</name>
</gene>
<evidence type="ECO:0000313" key="3">
    <source>
        <dbReference type="EMBL" id="SPZ87946.1"/>
    </source>
</evidence>
<dbReference type="EMBL" id="UAUU01000009">
    <property type="protein sequence ID" value="SPZ87946.1"/>
    <property type="molecule type" value="Genomic_DNA"/>
</dbReference>
<dbReference type="InterPro" id="IPR000683">
    <property type="entry name" value="Gfo/Idh/MocA-like_OxRdtase_N"/>
</dbReference>
<dbReference type="SUPFAM" id="SSF55347">
    <property type="entry name" value="Glyceraldehyde-3-phosphate dehydrogenase-like, C-terminal domain"/>
    <property type="match status" value="1"/>
</dbReference>
<organism evidence="3 4">
    <name type="scientific">Sphingobacterium multivorum</name>
    <dbReference type="NCBI Taxonomy" id="28454"/>
    <lineage>
        <taxon>Bacteria</taxon>
        <taxon>Pseudomonadati</taxon>
        <taxon>Bacteroidota</taxon>
        <taxon>Sphingobacteriia</taxon>
        <taxon>Sphingobacteriales</taxon>
        <taxon>Sphingobacteriaceae</taxon>
        <taxon>Sphingobacterium</taxon>
    </lineage>
</organism>
<dbReference type="Gene3D" id="3.40.50.720">
    <property type="entry name" value="NAD(P)-binding Rossmann-like Domain"/>
    <property type="match status" value="1"/>
</dbReference>
<dbReference type="InterPro" id="IPR036291">
    <property type="entry name" value="NAD(P)-bd_dom_sf"/>
</dbReference>
<dbReference type="Gene3D" id="3.30.360.10">
    <property type="entry name" value="Dihydrodipicolinate Reductase, domain 2"/>
    <property type="match status" value="1"/>
</dbReference>
<proteinExistence type="predicted"/>
<dbReference type="GO" id="GO:0000166">
    <property type="term" value="F:nucleotide binding"/>
    <property type="evidence" value="ECO:0007669"/>
    <property type="project" value="InterPro"/>
</dbReference>
<sequence>MKRKLRMGMVGGGNDAFIGAVHRIAAFMDGKIELVCGAFSIDPQISKQSGEDLFVAPERVYLNYEEMIEKESLLPEGERMDFVTIVTPNFLHFAPAKLALEKGFDVVVEKPMTVSVEEAKELQETIERTGRTLCLTHTYSGYPMVKQAKAMVKEGHFGKIRKIVVEYPQGWLSRLTEREGNAGAAWRADPKRSGKSLVMGDIGTHAAHLAEYVSGLKIQELCADLTTFVEGRLLDDDGSVLLRFENGAKGVLMASQISAGEENAVRIRIYGEKGGLEWANEDPNNLIIKMLDQPRQLYRTGNAYAAPYTLSSFATHNTRVPAGHPEGLLESFANIYRNFAATVTAKREGQIPTAEQQDFPTVYDGVRGMAFIDTVVKNNEGTEKWTKFVL</sequence>
<evidence type="ECO:0000259" key="1">
    <source>
        <dbReference type="Pfam" id="PF01408"/>
    </source>
</evidence>
<feature type="domain" description="Gfo/Idh/MocA-like oxidoreductase N-terminal" evidence="1">
    <location>
        <begin position="5"/>
        <end position="135"/>
    </location>
</feature>
<dbReference type="RefSeq" id="WP_112375132.1">
    <property type="nucleotide sequence ID" value="NZ_CP069793.1"/>
</dbReference>
<dbReference type="Proteomes" id="UP000251241">
    <property type="component" value="Unassembled WGS sequence"/>
</dbReference>
<dbReference type="AlphaFoldDB" id="A0A2X2J7V7"/>
<dbReference type="SUPFAM" id="SSF51735">
    <property type="entry name" value="NAD(P)-binding Rossmann-fold domains"/>
    <property type="match status" value="1"/>
</dbReference>
<name>A0A2X2J7V7_SPHMU</name>
<dbReference type="PANTHER" id="PTHR43708">
    <property type="entry name" value="CONSERVED EXPRESSED OXIDOREDUCTASE (EUROFUNG)"/>
    <property type="match status" value="1"/>
</dbReference>
<dbReference type="Pfam" id="PF01408">
    <property type="entry name" value="GFO_IDH_MocA"/>
    <property type="match status" value="1"/>
</dbReference>
<protein>
    <submittedName>
        <fullName evidence="3">Uncharacterized oxidoreductase ydgJ</fullName>
        <ecNumber evidence="3">1.-.-.-</ecNumber>
    </submittedName>
</protein>
<dbReference type="EC" id="1.-.-.-" evidence="3"/>
<dbReference type="GO" id="GO:0016491">
    <property type="term" value="F:oxidoreductase activity"/>
    <property type="evidence" value="ECO:0007669"/>
    <property type="project" value="UniProtKB-KW"/>
</dbReference>
<dbReference type="PANTHER" id="PTHR43708:SF3">
    <property type="entry name" value="OXIDOREDUCTASE"/>
    <property type="match status" value="1"/>
</dbReference>
<feature type="domain" description="GFO/IDH/MocA-like oxidoreductase" evidence="2">
    <location>
        <begin position="145"/>
        <end position="277"/>
    </location>
</feature>
<accession>A0A2X2J7V7</accession>
<dbReference type="Pfam" id="PF22725">
    <property type="entry name" value="GFO_IDH_MocA_C3"/>
    <property type="match status" value="1"/>
</dbReference>
<reference evidence="3 4" key="1">
    <citation type="submission" date="2018-06" db="EMBL/GenBank/DDBJ databases">
        <authorList>
            <consortium name="Pathogen Informatics"/>
            <person name="Doyle S."/>
        </authorList>
    </citation>
    <scope>NUCLEOTIDE SEQUENCE [LARGE SCALE GENOMIC DNA]</scope>
    <source>
        <strain evidence="3 4">NCTC11343</strain>
    </source>
</reference>
<dbReference type="InterPro" id="IPR051317">
    <property type="entry name" value="Gfo/Idh/MocA_oxidoreduct"/>
</dbReference>
<dbReference type="InterPro" id="IPR055170">
    <property type="entry name" value="GFO_IDH_MocA-like_dom"/>
</dbReference>